<proteinExistence type="predicted"/>
<evidence type="ECO:0000313" key="7">
    <source>
        <dbReference type="Proteomes" id="UP000183561"/>
    </source>
</evidence>
<dbReference type="OrthoDB" id="9816529at2"/>
<evidence type="ECO:0000256" key="3">
    <source>
        <dbReference type="PROSITE-ProRule" id="PRU00169"/>
    </source>
</evidence>
<feature type="modified residue" description="4-aspartylphosphate" evidence="3">
    <location>
        <position position="56"/>
    </location>
</feature>
<dbReference type="SMART" id="SM00421">
    <property type="entry name" value="HTH_LUXR"/>
    <property type="match status" value="1"/>
</dbReference>
<evidence type="ECO:0000256" key="2">
    <source>
        <dbReference type="ARBA" id="ARBA00023125"/>
    </source>
</evidence>
<evidence type="ECO:0000259" key="5">
    <source>
        <dbReference type="PROSITE" id="PS50110"/>
    </source>
</evidence>
<dbReference type="InterPro" id="IPR058245">
    <property type="entry name" value="NreC/VraR/RcsB-like_REC"/>
</dbReference>
<evidence type="ECO:0000256" key="1">
    <source>
        <dbReference type="ARBA" id="ARBA00022553"/>
    </source>
</evidence>
<dbReference type="SUPFAM" id="SSF52172">
    <property type="entry name" value="CheY-like"/>
    <property type="match status" value="1"/>
</dbReference>
<dbReference type="Gene3D" id="3.40.50.2300">
    <property type="match status" value="1"/>
</dbReference>
<sequence>MVKACIVDDHEVVREGLRAMLGALTDPSVDVIAEVASGAEALTVQTHQRPDLFLVDYRLPDTTGDRLCQALTEARPGTSVVVVSTSSAEDVINRCLRAGAAAYVTKGSGLQELRAVLGSVLDGQVGVVCRDSLQGSAERPFAGPGGKGLTQHQVRVLELVAEGLTYGQIARRLHISESTVRFHVNGIKERVGVRTTPELIVTALREGFIDPEVASVQEAPCPR</sequence>
<dbReference type="InterPro" id="IPR011006">
    <property type="entry name" value="CheY-like_superfamily"/>
</dbReference>
<dbReference type="Pfam" id="PF00196">
    <property type="entry name" value="GerE"/>
    <property type="match status" value="1"/>
</dbReference>
<dbReference type="GO" id="GO:0003677">
    <property type="term" value="F:DNA binding"/>
    <property type="evidence" value="ECO:0007669"/>
    <property type="project" value="UniProtKB-KW"/>
</dbReference>
<dbReference type="PRINTS" id="PR00038">
    <property type="entry name" value="HTHLUXR"/>
</dbReference>
<feature type="domain" description="HTH luxR-type" evidence="4">
    <location>
        <begin position="142"/>
        <end position="207"/>
    </location>
</feature>
<dbReference type="Gene3D" id="1.10.10.10">
    <property type="entry name" value="Winged helix-like DNA-binding domain superfamily/Winged helix DNA-binding domain"/>
    <property type="match status" value="1"/>
</dbReference>
<keyword evidence="2 6" id="KW-0238">DNA-binding</keyword>
<dbReference type="CDD" id="cd06170">
    <property type="entry name" value="LuxR_C_like"/>
    <property type="match status" value="1"/>
</dbReference>
<dbReference type="InterPro" id="IPR001789">
    <property type="entry name" value="Sig_transdc_resp-reg_receiver"/>
</dbReference>
<dbReference type="RefSeq" id="WP_072937140.1">
    <property type="nucleotide sequence ID" value="NZ_FNSV01000005.1"/>
</dbReference>
<evidence type="ECO:0000259" key="4">
    <source>
        <dbReference type="PROSITE" id="PS50043"/>
    </source>
</evidence>
<dbReference type="PANTHER" id="PTHR43214">
    <property type="entry name" value="TWO-COMPONENT RESPONSE REGULATOR"/>
    <property type="match status" value="1"/>
</dbReference>
<reference evidence="7" key="1">
    <citation type="submission" date="2016-10" db="EMBL/GenBank/DDBJ databases">
        <authorList>
            <person name="Varghese N."/>
            <person name="Submissions S."/>
        </authorList>
    </citation>
    <scope>NUCLEOTIDE SEQUENCE [LARGE SCALE GENOMIC DNA]</scope>
    <source>
        <strain evidence="7">DSM 44498</strain>
    </source>
</reference>
<dbReference type="GO" id="GO:0000160">
    <property type="term" value="P:phosphorelay signal transduction system"/>
    <property type="evidence" value="ECO:0007669"/>
    <property type="project" value="InterPro"/>
</dbReference>
<dbReference type="InterPro" id="IPR000792">
    <property type="entry name" value="Tscrpt_reg_LuxR_C"/>
</dbReference>
<protein>
    <submittedName>
        <fullName evidence="6">DNA-binding response regulator, NarL/FixJ family, contains REC and HTH domains</fullName>
    </submittedName>
</protein>
<dbReference type="SUPFAM" id="SSF46894">
    <property type="entry name" value="C-terminal effector domain of the bipartite response regulators"/>
    <property type="match status" value="1"/>
</dbReference>
<dbReference type="InterPro" id="IPR016032">
    <property type="entry name" value="Sig_transdc_resp-reg_C-effctor"/>
</dbReference>
<dbReference type="EMBL" id="FNSV01000005">
    <property type="protein sequence ID" value="SED06180.1"/>
    <property type="molecule type" value="Genomic_DNA"/>
</dbReference>
<keyword evidence="7" id="KW-1185">Reference proteome</keyword>
<dbReference type="Pfam" id="PF00072">
    <property type="entry name" value="Response_reg"/>
    <property type="match status" value="1"/>
</dbReference>
<dbReference type="InterPro" id="IPR039420">
    <property type="entry name" value="WalR-like"/>
</dbReference>
<organism evidence="6 7">
    <name type="scientific">Rhodococcus koreensis</name>
    <dbReference type="NCBI Taxonomy" id="99653"/>
    <lineage>
        <taxon>Bacteria</taxon>
        <taxon>Bacillati</taxon>
        <taxon>Actinomycetota</taxon>
        <taxon>Actinomycetes</taxon>
        <taxon>Mycobacteriales</taxon>
        <taxon>Nocardiaceae</taxon>
        <taxon>Rhodococcus</taxon>
    </lineage>
</organism>
<dbReference type="Proteomes" id="UP000183561">
    <property type="component" value="Unassembled WGS sequence"/>
</dbReference>
<accession>A0A1H4XLY8</accession>
<dbReference type="AlphaFoldDB" id="A0A1H4XLY8"/>
<dbReference type="CDD" id="cd17535">
    <property type="entry name" value="REC_NarL-like"/>
    <property type="match status" value="1"/>
</dbReference>
<dbReference type="GO" id="GO:0006355">
    <property type="term" value="P:regulation of DNA-templated transcription"/>
    <property type="evidence" value="ECO:0007669"/>
    <property type="project" value="InterPro"/>
</dbReference>
<dbReference type="InterPro" id="IPR036388">
    <property type="entry name" value="WH-like_DNA-bd_sf"/>
</dbReference>
<keyword evidence="1 3" id="KW-0597">Phosphoprotein</keyword>
<dbReference type="PROSITE" id="PS50110">
    <property type="entry name" value="RESPONSE_REGULATORY"/>
    <property type="match status" value="1"/>
</dbReference>
<evidence type="ECO:0000313" key="6">
    <source>
        <dbReference type="EMBL" id="SED06180.1"/>
    </source>
</evidence>
<dbReference type="SMART" id="SM00448">
    <property type="entry name" value="REC"/>
    <property type="match status" value="1"/>
</dbReference>
<gene>
    <name evidence="6" type="ORF">SAMN04490239_6638</name>
</gene>
<dbReference type="PROSITE" id="PS50043">
    <property type="entry name" value="HTH_LUXR_2"/>
    <property type="match status" value="1"/>
</dbReference>
<feature type="domain" description="Response regulatory" evidence="5">
    <location>
        <begin position="3"/>
        <end position="121"/>
    </location>
</feature>
<name>A0A1H4XLY8_9NOCA</name>